<evidence type="ECO:0000313" key="1">
    <source>
        <dbReference type="EMBL" id="KAH3858768.1"/>
    </source>
</evidence>
<sequence>MEISARTMGWTPPHIRQWKSVLDNGMDPTAHSTVEISARTMVGWTPPLIQQWKSVLGQWDGPHRSFDNGNQCWDNGMDPTAHSTMEISASTMGWTPWHIRQWKSVLG</sequence>
<proteinExistence type="predicted"/>
<keyword evidence="2" id="KW-1185">Reference proteome</keyword>
<dbReference type="Proteomes" id="UP000828390">
    <property type="component" value="Unassembled WGS sequence"/>
</dbReference>
<evidence type="ECO:0000313" key="2">
    <source>
        <dbReference type="Proteomes" id="UP000828390"/>
    </source>
</evidence>
<reference evidence="1" key="1">
    <citation type="journal article" date="2019" name="bioRxiv">
        <title>The Genome of the Zebra Mussel, Dreissena polymorpha: A Resource for Invasive Species Research.</title>
        <authorList>
            <person name="McCartney M.A."/>
            <person name="Auch B."/>
            <person name="Kono T."/>
            <person name="Mallez S."/>
            <person name="Zhang Y."/>
            <person name="Obille A."/>
            <person name="Becker A."/>
            <person name="Abrahante J.E."/>
            <person name="Garbe J."/>
            <person name="Badalamenti J.P."/>
            <person name="Herman A."/>
            <person name="Mangelson H."/>
            <person name="Liachko I."/>
            <person name="Sullivan S."/>
            <person name="Sone E.D."/>
            <person name="Koren S."/>
            <person name="Silverstein K.A.T."/>
            <person name="Beckman K.B."/>
            <person name="Gohl D.M."/>
        </authorList>
    </citation>
    <scope>NUCLEOTIDE SEQUENCE</scope>
    <source>
        <strain evidence="1">Duluth1</strain>
        <tissue evidence="1">Whole animal</tissue>
    </source>
</reference>
<comment type="caution">
    <text evidence="1">The sequence shown here is derived from an EMBL/GenBank/DDBJ whole genome shotgun (WGS) entry which is preliminary data.</text>
</comment>
<name>A0A9D4LJD4_DREPO</name>
<dbReference type="AlphaFoldDB" id="A0A9D4LJD4"/>
<protein>
    <submittedName>
        <fullName evidence="1">Uncharacterized protein</fullName>
    </submittedName>
</protein>
<gene>
    <name evidence="1" type="ORF">DPMN_101397</name>
</gene>
<organism evidence="1 2">
    <name type="scientific">Dreissena polymorpha</name>
    <name type="common">Zebra mussel</name>
    <name type="synonym">Mytilus polymorpha</name>
    <dbReference type="NCBI Taxonomy" id="45954"/>
    <lineage>
        <taxon>Eukaryota</taxon>
        <taxon>Metazoa</taxon>
        <taxon>Spiralia</taxon>
        <taxon>Lophotrochozoa</taxon>
        <taxon>Mollusca</taxon>
        <taxon>Bivalvia</taxon>
        <taxon>Autobranchia</taxon>
        <taxon>Heteroconchia</taxon>
        <taxon>Euheterodonta</taxon>
        <taxon>Imparidentia</taxon>
        <taxon>Neoheterodontei</taxon>
        <taxon>Myida</taxon>
        <taxon>Dreissenoidea</taxon>
        <taxon>Dreissenidae</taxon>
        <taxon>Dreissena</taxon>
    </lineage>
</organism>
<dbReference type="EMBL" id="JAIWYP010000003">
    <property type="protein sequence ID" value="KAH3858768.1"/>
    <property type="molecule type" value="Genomic_DNA"/>
</dbReference>
<accession>A0A9D4LJD4</accession>
<reference evidence="1" key="2">
    <citation type="submission" date="2020-11" db="EMBL/GenBank/DDBJ databases">
        <authorList>
            <person name="McCartney M.A."/>
            <person name="Auch B."/>
            <person name="Kono T."/>
            <person name="Mallez S."/>
            <person name="Becker A."/>
            <person name="Gohl D.M."/>
            <person name="Silverstein K.A.T."/>
            <person name="Koren S."/>
            <person name="Bechman K.B."/>
            <person name="Herman A."/>
            <person name="Abrahante J.E."/>
            <person name="Garbe J."/>
        </authorList>
    </citation>
    <scope>NUCLEOTIDE SEQUENCE</scope>
    <source>
        <strain evidence="1">Duluth1</strain>
        <tissue evidence="1">Whole animal</tissue>
    </source>
</reference>